<accession>A0A2A3L4R5</accession>
<dbReference type="AlphaFoldDB" id="A0A2A3L4R5"/>
<dbReference type="Proteomes" id="UP000218842">
    <property type="component" value="Unassembled WGS sequence"/>
</dbReference>
<evidence type="ECO:0000313" key="1">
    <source>
        <dbReference type="EMBL" id="PBJ31698.1"/>
    </source>
</evidence>
<gene>
    <name evidence="1" type="ORF">XV03_19535</name>
</gene>
<proteinExistence type="predicted"/>
<organism evidence="1 2">
    <name type="scientific">Mycobacterium avium subsp. hominissuis</name>
    <dbReference type="NCBI Taxonomy" id="439334"/>
    <lineage>
        <taxon>Bacteria</taxon>
        <taxon>Bacillati</taxon>
        <taxon>Actinomycetota</taxon>
        <taxon>Actinomycetes</taxon>
        <taxon>Mycobacteriales</taxon>
        <taxon>Mycobacteriaceae</taxon>
        <taxon>Mycobacterium</taxon>
        <taxon>Mycobacterium avium complex (MAC)</taxon>
    </lineage>
</organism>
<dbReference type="EMBL" id="LBGZ01000122">
    <property type="protein sequence ID" value="PBJ31698.1"/>
    <property type="molecule type" value="Genomic_DNA"/>
</dbReference>
<evidence type="ECO:0000313" key="2">
    <source>
        <dbReference type="Proteomes" id="UP000218842"/>
    </source>
</evidence>
<comment type="caution">
    <text evidence="1">The sequence shown here is derived from an EMBL/GenBank/DDBJ whole genome shotgun (WGS) entry which is preliminary data.</text>
</comment>
<dbReference type="InterPro" id="IPR036736">
    <property type="entry name" value="ACP-like_sf"/>
</dbReference>
<name>A0A2A3L4R5_MYCAV</name>
<protein>
    <recommendedName>
        <fullName evidence="3">Carrier domain-containing protein</fullName>
    </recommendedName>
</protein>
<dbReference type="Gene3D" id="1.10.1200.10">
    <property type="entry name" value="ACP-like"/>
    <property type="match status" value="1"/>
</dbReference>
<evidence type="ECO:0008006" key="3">
    <source>
        <dbReference type="Google" id="ProtNLM"/>
    </source>
</evidence>
<sequence>MLATAVIARIRDWLDVDHAVVADLFATRTVAGLAERLSQREIQRGTPQRLGLIAHHYLEIAALTDEEVLAEG</sequence>
<reference evidence="1 2" key="1">
    <citation type="journal article" date="2017" name="Genome Biol. Evol.">
        <title>Population Structure and Local Adaptation of MAC Lung Disease Agent Mycobacterium avium subsp. hominissuis.</title>
        <authorList>
            <person name="Yano H."/>
            <person name="Iwamoto T."/>
            <person name="Nishiuchi Y."/>
            <person name="Nakajima C."/>
            <person name="Starkova D.A."/>
            <person name="Mokrousov I."/>
            <person name="Narvskaya O."/>
            <person name="Yoshida S."/>
            <person name="Arikawa K."/>
            <person name="Nakanishi N."/>
            <person name="Osaki K."/>
            <person name="Nakagawa I."/>
            <person name="Ato M."/>
            <person name="Suzuki Y."/>
            <person name="Maruyama F."/>
        </authorList>
    </citation>
    <scope>NUCLEOTIDE SEQUENCE [LARGE SCALE GENOMIC DNA]</scope>
    <source>
        <strain evidence="1 2">OCU466</strain>
    </source>
</reference>